<keyword evidence="2" id="KW-0808">Transferase</keyword>
<dbReference type="RefSeq" id="WP_285488735.1">
    <property type="nucleotide sequence ID" value="NZ_BSTI01000014.1"/>
</dbReference>
<feature type="domain" description="Four-carbon acid sugar kinase N-terminal" evidence="7">
    <location>
        <begin position="28"/>
        <end position="267"/>
    </location>
</feature>
<dbReference type="Pfam" id="PF07005">
    <property type="entry name" value="SBD_N"/>
    <property type="match status" value="1"/>
</dbReference>
<dbReference type="InterPro" id="IPR010737">
    <property type="entry name" value="4-carb_acid_sugar_kinase_N"/>
</dbReference>
<dbReference type="AlphaFoldDB" id="A0A9W6R607"/>
<evidence type="ECO:0000259" key="7">
    <source>
        <dbReference type="Pfam" id="PF07005"/>
    </source>
</evidence>
<feature type="domain" description="Four-carbon acid sugar kinase nucleotide binding" evidence="8">
    <location>
        <begin position="293"/>
        <end position="454"/>
    </location>
</feature>
<dbReference type="GO" id="GO:0005524">
    <property type="term" value="F:ATP binding"/>
    <property type="evidence" value="ECO:0007669"/>
    <property type="project" value="UniProtKB-KW"/>
</dbReference>
<keyword evidence="6" id="KW-0119">Carbohydrate metabolism</keyword>
<evidence type="ECO:0000313" key="9">
    <source>
        <dbReference type="EMBL" id="GLY68985.1"/>
    </source>
</evidence>
<dbReference type="SUPFAM" id="SSF142764">
    <property type="entry name" value="YgbK-like"/>
    <property type="match status" value="1"/>
</dbReference>
<dbReference type="InterPro" id="IPR037051">
    <property type="entry name" value="4-carb_acid_sugar_kinase_N_sf"/>
</dbReference>
<reference evidence="9" key="1">
    <citation type="submission" date="2023-03" db="EMBL/GenBank/DDBJ databases">
        <title>Amycolatopsis taiwanensis NBRC 103393.</title>
        <authorList>
            <person name="Ichikawa N."/>
            <person name="Sato H."/>
            <person name="Tonouchi N."/>
        </authorList>
    </citation>
    <scope>NUCLEOTIDE SEQUENCE</scope>
    <source>
        <strain evidence="9">NBRC 103393</strain>
    </source>
</reference>
<evidence type="ECO:0000256" key="3">
    <source>
        <dbReference type="ARBA" id="ARBA00022741"/>
    </source>
</evidence>
<evidence type="ECO:0000259" key="8">
    <source>
        <dbReference type="Pfam" id="PF17042"/>
    </source>
</evidence>
<protein>
    <recommendedName>
        <fullName evidence="11">Hydroxyacid dehydrogenase</fullName>
    </recommendedName>
</protein>
<dbReference type="GO" id="GO:0016301">
    <property type="term" value="F:kinase activity"/>
    <property type="evidence" value="ECO:0007669"/>
    <property type="project" value="UniProtKB-KW"/>
</dbReference>
<keyword evidence="3" id="KW-0547">Nucleotide-binding</keyword>
<dbReference type="EMBL" id="BSTI01000014">
    <property type="protein sequence ID" value="GLY68985.1"/>
    <property type="molecule type" value="Genomic_DNA"/>
</dbReference>
<keyword evidence="10" id="KW-1185">Reference proteome</keyword>
<evidence type="ECO:0000313" key="10">
    <source>
        <dbReference type="Proteomes" id="UP001165136"/>
    </source>
</evidence>
<organism evidence="9 10">
    <name type="scientific">Amycolatopsis taiwanensis</name>
    <dbReference type="NCBI Taxonomy" id="342230"/>
    <lineage>
        <taxon>Bacteria</taxon>
        <taxon>Bacillati</taxon>
        <taxon>Actinomycetota</taxon>
        <taxon>Actinomycetes</taxon>
        <taxon>Pseudonocardiales</taxon>
        <taxon>Pseudonocardiaceae</taxon>
        <taxon>Amycolatopsis</taxon>
    </lineage>
</organism>
<sequence length="464" mass="49543">MDPESLPAVRPVPAAEVRQALTGARRVVFLDDDPTGTQTVRDLPVLTQWRVENVRWALRQDTAGFFVLTNTRSLAPEDAAARDREVAEACLTAAEQEGVRLAFASRSDSTLRGHFPLETDVIGELLAKHGGAMDGVVLAPAYTDAGRVTIGGVHWLRTPERLQPVADSEFAKDATFGFRSSRLAEWVAEKSRGRISADEVVELTLDDIRDGSTQSLHDRLTGVSDGRVVVVDTAEDDDLRAAVLAILSAERAGKSFVYRVGPSFVRARTGQDAEPPIEDETLAALVDREKHGLVVVGSHVGLTSRQLAKLGERRDFVNVELDVVALLERPAEHIATAVATAVAALEHGLVVLSTSRSLVKGGNEAESLDIARRVSAALTEAVGRVVATRRPGFVVAKGGITSSDVATGSLGIDRAWVRGSLLPGIVSLWEPVSGPAQGLPYIVFAGNVGDENSLADVIDRLETV</sequence>
<evidence type="ECO:0008006" key="11">
    <source>
        <dbReference type="Google" id="ProtNLM"/>
    </source>
</evidence>
<comment type="similarity">
    <text evidence="1">Belongs to the four-carbon acid sugar kinase family.</text>
</comment>
<comment type="caution">
    <text evidence="9">The sequence shown here is derived from an EMBL/GenBank/DDBJ whole genome shotgun (WGS) entry which is preliminary data.</text>
</comment>
<keyword evidence="4" id="KW-0418">Kinase</keyword>
<gene>
    <name evidence="9" type="ORF">Atai01_56040</name>
</gene>
<dbReference type="InterPro" id="IPR042213">
    <property type="entry name" value="NBD_C_sf"/>
</dbReference>
<keyword evidence="5" id="KW-0067">ATP-binding</keyword>
<evidence type="ECO:0000256" key="4">
    <source>
        <dbReference type="ARBA" id="ARBA00022777"/>
    </source>
</evidence>
<dbReference type="Pfam" id="PF17042">
    <property type="entry name" value="NBD_C"/>
    <property type="match status" value="1"/>
</dbReference>
<evidence type="ECO:0000256" key="6">
    <source>
        <dbReference type="ARBA" id="ARBA00023277"/>
    </source>
</evidence>
<evidence type="ECO:0000256" key="1">
    <source>
        <dbReference type="ARBA" id="ARBA00005715"/>
    </source>
</evidence>
<accession>A0A9W6R607</accession>
<proteinExistence type="inferred from homology"/>
<evidence type="ECO:0000256" key="5">
    <source>
        <dbReference type="ARBA" id="ARBA00022840"/>
    </source>
</evidence>
<dbReference type="Proteomes" id="UP001165136">
    <property type="component" value="Unassembled WGS sequence"/>
</dbReference>
<evidence type="ECO:0000256" key="2">
    <source>
        <dbReference type="ARBA" id="ARBA00022679"/>
    </source>
</evidence>
<name>A0A9W6R607_9PSEU</name>
<dbReference type="Gene3D" id="3.40.980.20">
    <property type="entry name" value="Four-carbon acid sugar kinase, nucleotide binding domain"/>
    <property type="match status" value="1"/>
</dbReference>
<dbReference type="InterPro" id="IPR031475">
    <property type="entry name" value="NBD_C"/>
</dbReference>
<dbReference type="Gene3D" id="3.40.50.10840">
    <property type="entry name" value="Putative sugar-binding, N-terminal domain"/>
    <property type="match status" value="1"/>
</dbReference>